<evidence type="ECO:0000313" key="2">
    <source>
        <dbReference type="EMBL" id="MCE3052193.1"/>
    </source>
</evidence>
<reference evidence="2 3" key="1">
    <citation type="journal article" date="2021" name="BMC Genomics">
        <title>Datura genome reveals duplications of psychoactive alkaloid biosynthetic genes and high mutation rate following tissue culture.</title>
        <authorList>
            <person name="Rajewski A."/>
            <person name="Carter-House D."/>
            <person name="Stajich J."/>
            <person name="Litt A."/>
        </authorList>
    </citation>
    <scope>NUCLEOTIDE SEQUENCE [LARGE SCALE GENOMIC DNA]</scope>
    <source>
        <strain evidence="2">AR-01</strain>
    </source>
</reference>
<dbReference type="EMBL" id="JACEIK010009297">
    <property type="protein sequence ID" value="MCE3052193.1"/>
    <property type="molecule type" value="Genomic_DNA"/>
</dbReference>
<evidence type="ECO:0000313" key="3">
    <source>
        <dbReference type="Proteomes" id="UP000823775"/>
    </source>
</evidence>
<feature type="non-terminal residue" evidence="2">
    <location>
        <position position="105"/>
    </location>
</feature>
<protein>
    <submittedName>
        <fullName evidence="2">Uncharacterized protein</fullName>
    </submittedName>
</protein>
<proteinExistence type="predicted"/>
<gene>
    <name evidence="2" type="ORF">HAX54_051788</name>
</gene>
<name>A0ABS8WMY8_DATST</name>
<dbReference type="Proteomes" id="UP000823775">
    <property type="component" value="Unassembled WGS sequence"/>
</dbReference>
<keyword evidence="3" id="KW-1185">Reference proteome</keyword>
<evidence type="ECO:0000256" key="1">
    <source>
        <dbReference type="SAM" id="MobiDB-lite"/>
    </source>
</evidence>
<feature type="region of interest" description="Disordered" evidence="1">
    <location>
        <begin position="57"/>
        <end position="83"/>
    </location>
</feature>
<sequence>MAGDGEKQREWWFTGGWQPERKESRVAAPILKKKKNEKEEWRSKAIGNYLVRWRRVSPEGKKKGEGEGQWRRDEGGEREGEEATGKRRFGVVFYGVAVWPTREEK</sequence>
<organism evidence="2 3">
    <name type="scientific">Datura stramonium</name>
    <name type="common">Jimsonweed</name>
    <name type="synonym">Common thornapple</name>
    <dbReference type="NCBI Taxonomy" id="4076"/>
    <lineage>
        <taxon>Eukaryota</taxon>
        <taxon>Viridiplantae</taxon>
        <taxon>Streptophyta</taxon>
        <taxon>Embryophyta</taxon>
        <taxon>Tracheophyta</taxon>
        <taxon>Spermatophyta</taxon>
        <taxon>Magnoliopsida</taxon>
        <taxon>eudicotyledons</taxon>
        <taxon>Gunneridae</taxon>
        <taxon>Pentapetalae</taxon>
        <taxon>asterids</taxon>
        <taxon>lamiids</taxon>
        <taxon>Solanales</taxon>
        <taxon>Solanaceae</taxon>
        <taxon>Solanoideae</taxon>
        <taxon>Datureae</taxon>
        <taxon>Datura</taxon>
    </lineage>
</organism>
<comment type="caution">
    <text evidence="2">The sequence shown here is derived from an EMBL/GenBank/DDBJ whole genome shotgun (WGS) entry which is preliminary data.</text>
</comment>
<accession>A0ABS8WMY8</accession>